<proteinExistence type="predicted"/>
<gene>
    <name evidence="2" type="ORF">F6J89_07720</name>
</gene>
<dbReference type="EMBL" id="JAAHFQ010000107">
    <property type="protein sequence ID" value="NER27511.1"/>
    <property type="molecule type" value="Genomic_DNA"/>
</dbReference>
<feature type="compositionally biased region" description="Polar residues" evidence="1">
    <location>
        <begin position="97"/>
        <end position="108"/>
    </location>
</feature>
<comment type="caution">
    <text evidence="2">The sequence shown here is derived from an EMBL/GenBank/DDBJ whole genome shotgun (WGS) entry which is preliminary data.</text>
</comment>
<evidence type="ECO:0000313" key="2">
    <source>
        <dbReference type="EMBL" id="NER27511.1"/>
    </source>
</evidence>
<sequence>MINNNMGVEEQKQQQTDNLCVAANNEIESTTHLWEEVSEEEASKLVGAQNRSHRRNPTNGRSGRPRGNAYRWFDERGGIGHNRTSRMQFDRRGNPTIILSPTTELNFD</sequence>
<name>A0A6B3NCZ2_9CYAN</name>
<organism evidence="2">
    <name type="scientific">Symploca sp. SIO1C4</name>
    <dbReference type="NCBI Taxonomy" id="2607765"/>
    <lineage>
        <taxon>Bacteria</taxon>
        <taxon>Bacillati</taxon>
        <taxon>Cyanobacteriota</taxon>
        <taxon>Cyanophyceae</taxon>
        <taxon>Coleofasciculales</taxon>
        <taxon>Coleofasciculaceae</taxon>
        <taxon>Symploca</taxon>
    </lineage>
</organism>
<accession>A0A6B3NCZ2</accession>
<dbReference type="AlphaFoldDB" id="A0A6B3NCZ2"/>
<protein>
    <submittedName>
        <fullName evidence="2">Uncharacterized protein</fullName>
    </submittedName>
</protein>
<evidence type="ECO:0000256" key="1">
    <source>
        <dbReference type="SAM" id="MobiDB-lite"/>
    </source>
</evidence>
<reference evidence="2" key="1">
    <citation type="submission" date="2019-11" db="EMBL/GenBank/DDBJ databases">
        <title>Genomic insights into an expanded diversity of filamentous marine cyanobacteria reveals the extraordinary biosynthetic potential of Moorea and Okeania.</title>
        <authorList>
            <person name="Ferreira Leao T."/>
            <person name="Wang M."/>
            <person name="Moss N."/>
            <person name="Da Silva R."/>
            <person name="Sanders J."/>
            <person name="Nurk S."/>
            <person name="Gurevich A."/>
            <person name="Humphrey G."/>
            <person name="Reher R."/>
            <person name="Zhu Q."/>
            <person name="Belda-Ferre P."/>
            <person name="Glukhov E."/>
            <person name="Rex R."/>
            <person name="Dorrestein P.C."/>
            <person name="Knight R."/>
            <person name="Pevzner P."/>
            <person name="Gerwick W.H."/>
            <person name="Gerwick L."/>
        </authorList>
    </citation>
    <scope>NUCLEOTIDE SEQUENCE</scope>
    <source>
        <strain evidence="2">SIO1C4</strain>
    </source>
</reference>
<feature type="region of interest" description="Disordered" evidence="1">
    <location>
        <begin position="34"/>
        <end position="108"/>
    </location>
</feature>